<dbReference type="EMBL" id="QYBB01000012">
    <property type="protein sequence ID" value="RYC31669.1"/>
    <property type="molecule type" value="Genomic_DNA"/>
</dbReference>
<dbReference type="InterPro" id="IPR010710">
    <property type="entry name" value="DUF1289"/>
</dbReference>
<gene>
    <name evidence="1" type="ORF">D3273_12385</name>
</gene>
<organism evidence="1 2">
    <name type="scientific">Lichenibacterium minor</name>
    <dbReference type="NCBI Taxonomy" id="2316528"/>
    <lineage>
        <taxon>Bacteria</taxon>
        <taxon>Pseudomonadati</taxon>
        <taxon>Pseudomonadota</taxon>
        <taxon>Alphaproteobacteria</taxon>
        <taxon>Hyphomicrobiales</taxon>
        <taxon>Lichenihabitantaceae</taxon>
        <taxon>Lichenibacterium</taxon>
    </lineage>
</organism>
<keyword evidence="2" id="KW-1185">Reference proteome</keyword>
<sequence>MSTASSPCIGICTIDEPSALCLGCGRTIDEIVGWGGLSEPQRIAVMAELPMRLGADRILALEAGTGDP</sequence>
<dbReference type="Pfam" id="PF06945">
    <property type="entry name" value="DUF1289"/>
    <property type="match status" value="1"/>
</dbReference>
<evidence type="ECO:0000313" key="2">
    <source>
        <dbReference type="Proteomes" id="UP000290759"/>
    </source>
</evidence>
<accession>A0A4Q2U514</accession>
<dbReference type="OrthoDB" id="9811423at2"/>
<protein>
    <submittedName>
        <fullName evidence="1">DUF1289 domain-containing protein</fullName>
    </submittedName>
</protein>
<proteinExistence type="predicted"/>
<evidence type="ECO:0000313" key="1">
    <source>
        <dbReference type="EMBL" id="RYC31669.1"/>
    </source>
</evidence>
<name>A0A4Q2U514_9HYPH</name>
<comment type="caution">
    <text evidence="1">The sequence shown here is derived from an EMBL/GenBank/DDBJ whole genome shotgun (WGS) entry which is preliminary data.</text>
</comment>
<dbReference type="RefSeq" id="WP_129226957.1">
    <property type="nucleotide sequence ID" value="NZ_QYBB01000012.1"/>
</dbReference>
<dbReference type="Proteomes" id="UP000290759">
    <property type="component" value="Unassembled WGS sequence"/>
</dbReference>
<reference evidence="1 2" key="2">
    <citation type="submission" date="2019-02" db="EMBL/GenBank/DDBJ databases">
        <title>'Lichenibacterium ramalinii' gen. nov. sp. nov., 'Lichenibacterium minor' gen. nov. sp. nov.</title>
        <authorList>
            <person name="Pankratov T."/>
        </authorList>
    </citation>
    <scope>NUCLEOTIDE SEQUENCE [LARGE SCALE GENOMIC DNA]</scope>
    <source>
        <strain evidence="1 2">RmlP026</strain>
    </source>
</reference>
<reference evidence="1 2" key="1">
    <citation type="submission" date="2018-12" db="EMBL/GenBank/DDBJ databases">
        <authorList>
            <person name="Grouzdev D.S."/>
            <person name="Krutkina M.S."/>
        </authorList>
    </citation>
    <scope>NUCLEOTIDE SEQUENCE [LARGE SCALE GENOMIC DNA]</scope>
    <source>
        <strain evidence="1 2">RmlP026</strain>
    </source>
</reference>
<dbReference type="PANTHER" id="PTHR35175">
    <property type="entry name" value="DUF1289 DOMAIN-CONTAINING PROTEIN"/>
    <property type="match status" value="1"/>
</dbReference>
<dbReference type="AlphaFoldDB" id="A0A4Q2U514"/>
<dbReference type="PANTHER" id="PTHR35175:SF2">
    <property type="entry name" value="DUF1289 DOMAIN-CONTAINING PROTEIN"/>
    <property type="match status" value="1"/>
</dbReference>